<evidence type="ECO:0000313" key="8">
    <source>
        <dbReference type="Proteomes" id="UP000271087"/>
    </source>
</evidence>
<keyword evidence="3" id="KW-0963">Cytoplasm</keyword>
<comment type="subcellular location">
    <subcellularLocation>
        <location evidence="1">Cell membrane</location>
        <topology evidence="1">Peripheral membrane protein</topology>
        <orientation evidence="1">Cytoplasmic side</orientation>
    </subcellularLocation>
    <subcellularLocation>
        <location evidence="2">Cytoplasm</location>
    </subcellularLocation>
</comment>
<accession>A0A182ESP7</accession>
<dbReference type="EMBL" id="UYRW01007371">
    <property type="protein sequence ID" value="VDM95147.1"/>
    <property type="molecule type" value="Genomic_DNA"/>
</dbReference>
<evidence type="ECO:0000256" key="1">
    <source>
        <dbReference type="ARBA" id="ARBA00004413"/>
    </source>
</evidence>
<evidence type="ECO:0000313" key="9">
    <source>
        <dbReference type="WBParaSite" id="nOo.2.0.1.t11167-RA"/>
    </source>
</evidence>
<dbReference type="InterPro" id="IPR056503">
    <property type="entry name" value="Spectrin_Dys-1"/>
</dbReference>
<dbReference type="GO" id="GO:0005886">
    <property type="term" value="C:plasma membrane"/>
    <property type="evidence" value="ECO:0007669"/>
    <property type="project" value="TreeGrafter"/>
</dbReference>
<gene>
    <name evidence="7" type="ORF">NOO_LOCUS11167</name>
</gene>
<sequence length="276" mass="31808">MNKIVEDTLRKWANDKEKLANTACLPTLEHDNSSSLLSEVAEDDEETSGMQTVLSNITEEKEFQISEHSTLNESVKLKETPESSLSPRERLLMDSVIHMGHWLTETERDASLTVDLADLENIKNAIMQMQGFIDQLKMRHLDLLRIMDESQSKVVRERSEVMAVECNKILNECQRRKVTLTKMLEESRIWDRLRKSLTTWLTDVQKKVIDASKVDRADTETLKKELNEIQGIAEIAGEMKLRMDELNERSNALLDNYRADEGHNLSHTISKLNALW</sequence>
<name>A0A182ESP7_ONCOC</name>
<dbReference type="STRING" id="42157.A0A182ESP7"/>
<evidence type="ECO:0000313" key="7">
    <source>
        <dbReference type="EMBL" id="VDM95147.1"/>
    </source>
</evidence>
<dbReference type="Proteomes" id="UP000271087">
    <property type="component" value="Unassembled WGS sequence"/>
</dbReference>
<dbReference type="WBParaSite" id="nOo.2.0.1.t11167-RA">
    <property type="protein sequence ID" value="nOo.2.0.1.t11167-RA"/>
    <property type="gene ID" value="nOo.2.0.1.g11167"/>
</dbReference>
<keyword evidence="8" id="KW-1185">Reference proteome</keyword>
<dbReference type="SUPFAM" id="SSF46966">
    <property type="entry name" value="Spectrin repeat"/>
    <property type="match status" value="1"/>
</dbReference>
<reference evidence="7 8" key="2">
    <citation type="submission" date="2018-08" db="EMBL/GenBank/DDBJ databases">
        <authorList>
            <person name="Laetsch R D."/>
            <person name="Stevens L."/>
            <person name="Kumar S."/>
            <person name="Blaxter L. M."/>
        </authorList>
    </citation>
    <scope>NUCLEOTIDE SEQUENCE [LARGE SCALE GENOMIC DNA]</scope>
</reference>
<reference evidence="9" key="1">
    <citation type="submission" date="2016-06" db="UniProtKB">
        <authorList>
            <consortium name="WormBaseParasite"/>
        </authorList>
    </citation>
    <scope>IDENTIFICATION</scope>
</reference>
<evidence type="ECO:0000259" key="6">
    <source>
        <dbReference type="Pfam" id="PF23729"/>
    </source>
</evidence>
<evidence type="ECO:0000256" key="5">
    <source>
        <dbReference type="ARBA" id="ARBA00023212"/>
    </source>
</evidence>
<feature type="domain" description="Dystrophin-1-like spectrin repeat" evidence="6">
    <location>
        <begin position="93"/>
        <end position="182"/>
    </location>
</feature>
<evidence type="ECO:0000256" key="3">
    <source>
        <dbReference type="ARBA" id="ARBA00022490"/>
    </source>
</evidence>
<protein>
    <submittedName>
        <fullName evidence="9">Dystrophin</fullName>
    </submittedName>
</protein>
<dbReference type="InterPro" id="IPR050774">
    <property type="entry name" value="KCMF1/Dystrophin"/>
</dbReference>
<keyword evidence="4" id="KW-0106">Calcium</keyword>
<dbReference type="PANTHER" id="PTHR12268:SF14">
    <property type="entry name" value="DYSTROPHIN-1"/>
    <property type="match status" value="1"/>
</dbReference>
<dbReference type="OrthoDB" id="10057795at2759"/>
<dbReference type="Gene3D" id="1.20.58.60">
    <property type="match status" value="1"/>
</dbReference>
<dbReference type="GO" id="GO:0045202">
    <property type="term" value="C:synapse"/>
    <property type="evidence" value="ECO:0007669"/>
    <property type="project" value="GOC"/>
</dbReference>
<organism evidence="9">
    <name type="scientific">Onchocerca ochengi</name>
    <name type="common">Filarial nematode worm</name>
    <dbReference type="NCBI Taxonomy" id="42157"/>
    <lineage>
        <taxon>Eukaryota</taxon>
        <taxon>Metazoa</taxon>
        <taxon>Ecdysozoa</taxon>
        <taxon>Nematoda</taxon>
        <taxon>Chromadorea</taxon>
        <taxon>Rhabditida</taxon>
        <taxon>Spirurina</taxon>
        <taxon>Spiruromorpha</taxon>
        <taxon>Filarioidea</taxon>
        <taxon>Onchocercidae</taxon>
        <taxon>Onchocerca</taxon>
    </lineage>
</organism>
<dbReference type="GO" id="GO:0099536">
    <property type="term" value="P:synaptic signaling"/>
    <property type="evidence" value="ECO:0007669"/>
    <property type="project" value="TreeGrafter"/>
</dbReference>
<evidence type="ECO:0000256" key="4">
    <source>
        <dbReference type="ARBA" id="ARBA00022837"/>
    </source>
</evidence>
<keyword evidence="5" id="KW-0206">Cytoskeleton</keyword>
<dbReference type="PANTHER" id="PTHR12268">
    <property type="entry name" value="E3 UBIQUITIN-PROTEIN LIGASE KCMF1"/>
    <property type="match status" value="1"/>
</dbReference>
<dbReference type="Pfam" id="PF23729">
    <property type="entry name" value="Spectrin_Dys-1"/>
    <property type="match status" value="1"/>
</dbReference>
<evidence type="ECO:0000256" key="2">
    <source>
        <dbReference type="ARBA" id="ARBA00004496"/>
    </source>
</evidence>
<dbReference type="AlphaFoldDB" id="A0A182ESP7"/>
<proteinExistence type="predicted"/>